<reference evidence="2 3" key="2">
    <citation type="journal article" date="2013" name="Genome Announc.">
        <title>Draft Genome Sequences of Porphyromonas crevioricanis JCM 15906T and Porphyromonas cansulci JCM 13913T Isolated from a Canine Oral Cavity.</title>
        <authorList>
            <person name="Sakamoto M."/>
            <person name="Tanaka N."/>
            <person name="Shiwa Y."/>
            <person name="Yoshikawa H."/>
            <person name="Ohkuma M."/>
        </authorList>
    </citation>
    <scope>NUCLEOTIDE SEQUENCE [LARGE SCALE GENOMIC DNA]</scope>
    <source>
        <strain evidence="2 3">JCM 15906</strain>
    </source>
</reference>
<name>T1CG70_9PORP</name>
<proteinExistence type="predicted"/>
<accession>T1CG70</accession>
<evidence type="ECO:0000313" key="2">
    <source>
        <dbReference type="EMBL" id="GAD04666.1"/>
    </source>
</evidence>
<comment type="caution">
    <text evidence="2">The sequence shown here is derived from an EMBL/GenBank/DDBJ whole genome shotgun (WGS) entry which is preliminary data.</text>
</comment>
<reference evidence="3" key="1">
    <citation type="journal article" date="2013" name="Genome">
        <title>Draft Genome Sequences of Porphyromonas crevioricanis JCM 15906T and Porphyromonas cansulci JCM 13913T Isolated from a Canine Oral Cavity.</title>
        <authorList>
            <person name="Sakamoto M."/>
            <person name="Tanaka N."/>
            <person name="Shiwa Y."/>
            <person name="Yoshikawa H."/>
            <person name="Ohkuma M."/>
        </authorList>
    </citation>
    <scope>NUCLEOTIDE SEQUENCE [LARGE SCALE GENOMIC DNA]</scope>
    <source>
        <strain evidence="3">JCM 15906</strain>
    </source>
</reference>
<protein>
    <submittedName>
        <fullName evidence="2">Uncharacterized protein</fullName>
    </submittedName>
</protein>
<dbReference type="AlphaFoldDB" id="T1CG70"/>
<feature type="transmembrane region" description="Helical" evidence="1">
    <location>
        <begin position="12"/>
        <end position="32"/>
    </location>
</feature>
<dbReference type="EMBL" id="BAOU01000009">
    <property type="protein sequence ID" value="GAD04666.1"/>
    <property type="molecule type" value="Genomic_DNA"/>
</dbReference>
<organism evidence="2 3">
    <name type="scientific">Porphyromonas crevioricanis JCM 15906</name>
    <dbReference type="NCBI Taxonomy" id="1305617"/>
    <lineage>
        <taxon>Bacteria</taxon>
        <taxon>Pseudomonadati</taxon>
        <taxon>Bacteroidota</taxon>
        <taxon>Bacteroidia</taxon>
        <taxon>Bacteroidales</taxon>
        <taxon>Porphyromonadaceae</taxon>
        <taxon>Porphyromonas</taxon>
    </lineage>
</organism>
<keyword evidence="1" id="KW-1133">Transmembrane helix</keyword>
<gene>
    <name evidence="2" type="ORF">PORCRE_357</name>
</gene>
<evidence type="ECO:0000313" key="3">
    <source>
        <dbReference type="Proteomes" id="UP000018031"/>
    </source>
</evidence>
<keyword evidence="1" id="KW-0812">Transmembrane</keyword>
<evidence type="ECO:0000256" key="1">
    <source>
        <dbReference type="SAM" id="Phobius"/>
    </source>
</evidence>
<dbReference type="Proteomes" id="UP000018031">
    <property type="component" value="Unassembled WGS sequence"/>
</dbReference>
<keyword evidence="1" id="KW-0472">Membrane</keyword>
<sequence length="45" mass="5390">MGFGISFLWIDLHLPFFFFSVKPLSSTYTYLFRQKRGYAIKSFMT</sequence>